<dbReference type="EMBL" id="MU003509">
    <property type="protein sequence ID" value="KAF2469961.1"/>
    <property type="molecule type" value="Genomic_DNA"/>
</dbReference>
<sequence length="357" mass="40329">MALVILLPCCMIYGIAKIMLSTIIVGQAQYFAEVVIPLVRSTVVNLTVLMYSAITAFSALISEHEPPGPQQPAFNCLKPPKILYNYCKRCTNGWTHWYFARDLKLAHYMKIPPKVTFACQIVAAILACFVQIAVMNRTLGVARVSRDTIPMYCTIHSLGLAPFSYTHARLGNIPEVCDRLQKGHFTFPNGRAFFSNSITWGVIGPQSMFGLGSTYSSIHFYWFIRAILPVTFYTLNRYAPRSPARYLHAPVTLGAMAWLLPATPLSFSSRATIGFIFNVWIMRRWHGWWHNYNYLTTAGLDSGLTMSTIVVFFAISLPNVTLPEWWRNVVPFEIMDYLNTAIQKTAAKGQTFGPRAW</sequence>
<evidence type="ECO:0000313" key="2">
    <source>
        <dbReference type="Proteomes" id="UP000799755"/>
    </source>
</evidence>
<keyword evidence="2" id="KW-1185">Reference proteome</keyword>
<comment type="caution">
    <text evidence="1">The sequence shown here is derived from an EMBL/GenBank/DDBJ whole genome shotgun (WGS) entry which is preliminary data.</text>
</comment>
<gene>
    <name evidence="1" type="ORF">BDR25DRAFT_369852</name>
</gene>
<evidence type="ECO:0000313" key="1">
    <source>
        <dbReference type="EMBL" id="KAF2469961.1"/>
    </source>
</evidence>
<name>A0ACB6QSU3_9PLEO</name>
<reference evidence="1" key="1">
    <citation type="journal article" date="2020" name="Stud. Mycol.">
        <title>101 Dothideomycetes genomes: a test case for predicting lifestyles and emergence of pathogens.</title>
        <authorList>
            <person name="Haridas S."/>
            <person name="Albert R."/>
            <person name="Binder M."/>
            <person name="Bloem J."/>
            <person name="Labutti K."/>
            <person name="Salamov A."/>
            <person name="Andreopoulos B."/>
            <person name="Baker S."/>
            <person name="Barry K."/>
            <person name="Bills G."/>
            <person name="Bluhm B."/>
            <person name="Cannon C."/>
            <person name="Castanera R."/>
            <person name="Culley D."/>
            <person name="Daum C."/>
            <person name="Ezra D."/>
            <person name="Gonzalez J."/>
            <person name="Henrissat B."/>
            <person name="Kuo A."/>
            <person name="Liang C."/>
            <person name="Lipzen A."/>
            <person name="Lutzoni F."/>
            <person name="Magnuson J."/>
            <person name="Mondo S."/>
            <person name="Nolan M."/>
            <person name="Ohm R."/>
            <person name="Pangilinan J."/>
            <person name="Park H.-J."/>
            <person name="Ramirez L."/>
            <person name="Alfaro M."/>
            <person name="Sun H."/>
            <person name="Tritt A."/>
            <person name="Yoshinaga Y."/>
            <person name="Zwiers L.-H."/>
            <person name="Turgeon B."/>
            <person name="Goodwin S."/>
            <person name="Spatafora J."/>
            <person name="Crous P."/>
            <person name="Grigoriev I."/>
        </authorList>
    </citation>
    <scope>NUCLEOTIDE SEQUENCE</scope>
    <source>
        <strain evidence="1">ATCC 200398</strain>
    </source>
</reference>
<organism evidence="1 2">
    <name type="scientific">Lindgomyces ingoldianus</name>
    <dbReference type="NCBI Taxonomy" id="673940"/>
    <lineage>
        <taxon>Eukaryota</taxon>
        <taxon>Fungi</taxon>
        <taxon>Dikarya</taxon>
        <taxon>Ascomycota</taxon>
        <taxon>Pezizomycotina</taxon>
        <taxon>Dothideomycetes</taxon>
        <taxon>Pleosporomycetidae</taxon>
        <taxon>Pleosporales</taxon>
        <taxon>Lindgomycetaceae</taxon>
        <taxon>Lindgomyces</taxon>
    </lineage>
</organism>
<protein>
    <submittedName>
        <fullName evidence="1">Uncharacterized protein</fullName>
    </submittedName>
</protein>
<accession>A0ACB6QSU3</accession>
<dbReference type="Proteomes" id="UP000799755">
    <property type="component" value="Unassembled WGS sequence"/>
</dbReference>
<proteinExistence type="predicted"/>